<dbReference type="InterPro" id="IPR004839">
    <property type="entry name" value="Aminotransferase_I/II_large"/>
</dbReference>
<name>A0ABT3CWW9_9BACT</name>
<dbReference type="HAMAP" id="MF_01023">
    <property type="entry name" value="HisC_aminotrans_2"/>
    <property type="match status" value="1"/>
</dbReference>
<gene>
    <name evidence="12 14" type="primary">hisC</name>
    <name evidence="14" type="ORF">N7U62_15200</name>
</gene>
<keyword evidence="10 12" id="KW-0368">Histidine biosynthesis</keyword>
<dbReference type="InterPro" id="IPR015424">
    <property type="entry name" value="PyrdxlP-dep_Trfase"/>
</dbReference>
<keyword evidence="15" id="KW-1185">Reference proteome</keyword>
<dbReference type="EMBL" id="JAOYOD010000001">
    <property type="protein sequence ID" value="MCV9388029.1"/>
    <property type="molecule type" value="Genomic_DNA"/>
</dbReference>
<comment type="subunit">
    <text evidence="5 12">Homodimer.</text>
</comment>
<organism evidence="14 15">
    <name type="scientific">Reichenbachiella ulvae</name>
    <dbReference type="NCBI Taxonomy" id="2980104"/>
    <lineage>
        <taxon>Bacteria</taxon>
        <taxon>Pseudomonadati</taxon>
        <taxon>Bacteroidota</taxon>
        <taxon>Cytophagia</taxon>
        <taxon>Cytophagales</taxon>
        <taxon>Reichenbachiellaceae</taxon>
        <taxon>Reichenbachiella</taxon>
    </lineage>
</organism>
<evidence type="ECO:0000256" key="7">
    <source>
        <dbReference type="ARBA" id="ARBA00022605"/>
    </source>
</evidence>
<keyword evidence="9 12" id="KW-0663">Pyridoxal phosphate</keyword>
<comment type="cofactor">
    <cofactor evidence="1 12">
        <name>pyridoxal 5'-phosphate</name>
        <dbReference type="ChEBI" id="CHEBI:597326"/>
    </cofactor>
</comment>
<comment type="catalytic activity">
    <reaction evidence="11 12">
        <text>L-histidinol phosphate + 2-oxoglutarate = 3-(imidazol-4-yl)-2-oxopropyl phosphate + L-glutamate</text>
        <dbReference type="Rhea" id="RHEA:23744"/>
        <dbReference type="ChEBI" id="CHEBI:16810"/>
        <dbReference type="ChEBI" id="CHEBI:29985"/>
        <dbReference type="ChEBI" id="CHEBI:57766"/>
        <dbReference type="ChEBI" id="CHEBI:57980"/>
        <dbReference type="EC" id="2.6.1.9"/>
    </reaction>
</comment>
<dbReference type="RefSeq" id="WP_264138850.1">
    <property type="nucleotide sequence ID" value="NZ_JAOYOD010000001.1"/>
</dbReference>
<evidence type="ECO:0000256" key="10">
    <source>
        <dbReference type="ARBA" id="ARBA00023102"/>
    </source>
</evidence>
<feature type="modified residue" description="N6-(pyridoxal phosphate)lysine" evidence="12">
    <location>
        <position position="204"/>
    </location>
</feature>
<comment type="caution">
    <text evidence="14">The sequence shown here is derived from an EMBL/GenBank/DDBJ whole genome shotgun (WGS) entry which is preliminary data.</text>
</comment>
<evidence type="ECO:0000256" key="6">
    <source>
        <dbReference type="ARBA" id="ARBA00022576"/>
    </source>
</evidence>
<comment type="similarity">
    <text evidence="4 12">Belongs to the class-II pyridoxal-phosphate-dependent aminotransferase family. Histidinol-phosphate aminotransferase subfamily.</text>
</comment>
<proteinExistence type="inferred from homology"/>
<evidence type="ECO:0000256" key="8">
    <source>
        <dbReference type="ARBA" id="ARBA00022679"/>
    </source>
</evidence>
<evidence type="ECO:0000256" key="11">
    <source>
        <dbReference type="ARBA" id="ARBA00047481"/>
    </source>
</evidence>
<evidence type="ECO:0000256" key="9">
    <source>
        <dbReference type="ARBA" id="ARBA00022898"/>
    </source>
</evidence>
<dbReference type="PANTHER" id="PTHR42885">
    <property type="entry name" value="HISTIDINOL-PHOSPHATE AMINOTRANSFERASE-RELATED"/>
    <property type="match status" value="1"/>
</dbReference>
<dbReference type="InterPro" id="IPR015422">
    <property type="entry name" value="PyrdxlP-dep_Trfase_small"/>
</dbReference>
<evidence type="ECO:0000313" key="14">
    <source>
        <dbReference type="EMBL" id="MCV9388029.1"/>
    </source>
</evidence>
<dbReference type="SUPFAM" id="SSF53383">
    <property type="entry name" value="PLP-dependent transferases"/>
    <property type="match status" value="1"/>
</dbReference>
<protein>
    <recommendedName>
        <fullName evidence="12">Histidinol-phosphate aminotransferase</fullName>
        <ecNumber evidence="12">2.6.1.9</ecNumber>
    </recommendedName>
    <alternativeName>
        <fullName evidence="12">Imidazole acetol-phosphate transaminase</fullName>
    </alternativeName>
</protein>
<comment type="pathway">
    <text evidence="3">Lipid metabolism.</text>
</comment>
<reference evidence="14 15" key="1">
    <citation type="submission" date="2022-10" db="EMBL/GenBank/DDBJ databases">
        <title>Comparative genomics and taxonomic characterization of three novel marine species of genus Reichenbachiella exhibiting antioxidant and polysaccharide degradation activities.</title>
        <authorList>
            <person name="Muhammad N."/>
            <person name="Lee Y.-J."/>
            <person name="Ko J."/>
            <person name="Kim S.-G."/>
        </authorList>
    </citation>
    <scope>NUCLEOTIDE SEQUENCE [LARGE SCALE GENOMIC DNA]</scope>
    <source>
        <strain evidence="14 15">ABR2-5</strain>
    </source>
</reference>
<dbReference type="Pfam" id="PF00155">
    <property type="entry name" value="Aminotran_1_2"/>
    <property type="match status" value="1"/>
</dbReference>
<evidence type="ECO:0000256" key="1">
    <source>
        <dbReference type="ARBA" id="ARBA00001933"/>
    </source>
</evidence>
<evidence type="ECO:0000313" key="15">
    <source>
        <dbReference type="Proteomes" id="UP001300692"/>
    </source>
</evidence>
<evidence type="ECO:0000256" key="5">
    <source>
        <dbReference type="ARBA" id="ARBA00011738"/>
    </source>
</evidence>
<dbReference type="InterPro" id="IPR001917">
    <property type="entry name" value="Aminotrans_II_pyridoxalP_BS"/>
</dbReference>
<feature type="domain" description="Aminotransferase class I/classII large" evidence="13">
    <location>
        <begin position="41"/>
        <end position="339"/>
    </location>
</feature>
<dbReference type="EC" id="2.6.1.9" evidence="12"/>
<dbReference type="GO" id="GO:0004400">
    <property type="term" value="F:histidinol-phosphate transaminase activity"/>
    <property type="evidence" value="ECO:0007669"/>
    <property type="project" value="UniProtKB-EC"/>
</dbReference>
<evidence type="ECO:0000256" key="2">
    <source>
        <dbReference type="ARBA" id="ARBA00005011"/>
    </source>
</evidence>
<dbReference type="Gene3D" id="3.90.1150.10">
    <property type="entry name" value="Aspartate Aminotransferase, domain 1"/>
    <property type="match status" value="1"/>
</dbReference>
<evidence type="ECO:0000259" key="13">
    <source>
        <dbReference type="Pfam" id="PF00155"/>
    </source>
</evidence>
<dbReference type="NCBIfam" id="TIGR01141">
    <property type="entry name" value="hisC"/>
    <property type="match status" value="1"/>
</dbReference>
<comment type="pathway">
    <text evidence="2 12">Amino-acid biosynthesis; L-histidine biosynthesis; L-histidine from 5-phospho-alpha-D-ribose 1-diphosphate: step 7/9.</text>
</comment>
<dbReference type="InterPro" id="IPR015421">
    <property type="entry name" value="PyrdxlP-dep_Trfase_major"/>
</dbReference>
<keyword evidence="8 12" id="KW-0808">Transferase</keyword>
<keyword evidence="7 12" id="KW-0028">Amino-acid biosynthesis</keyword>
<dbReference type="Proteomes" id="UP001300692">
    <property type="component" value="Unassembled WGS sequence"/>
</dbReference>
<sequence>MNVRDLLRANIKAMTPYSSARDEFDNVADVYLDANENPFENGMNRYPDPYQKEVKKRLSEIKGIAPEKILLGNGSDEVLDIIFRAFCEPRLDNIISHNPSYGMYPVLSEINDIELRKVNLEEGFQLNSQAMIDASDEYTKLFFICSPNNPSGNLLQKDEIKKILDLKRGIVVIDEAYIDFAEEKSWIHELDHYPNLVVCQTLSKAWGLAGLRMGMCFASEEIIAVFNAIKPPYNVNVLSQKAALEVLNNEPAFKEQVAIILSERIKVIAALEAASCVSKVFPTVSNFVLARVDNAKALYNFLLERKVIVRNRSTQYLCEESLRFTIGTPKENDRLIDGIKEYESAQGE</sequence>
<evidence type="ECO:0000256" key="4">
    <source>
        <dbReference type="ARBA" id="ARBA00007970"/>
    </source>
</evidence>
<dbReference type="InterPro" id="IPR005861">
    <property type="entry name" value="HisP_aminotrans"/>
</dbReference>
<dbReference type="PANTHER" id="PTHR42885:SF2">
    <property type="entry name" value="HISTIDINOL-PHOSPHATE AMINOTRANSFERASE"/>
    <property type="match status" value="1"/>
</dbReference>
<dbReference type="PROSITE" id="PS00599">
    <property type="entry name" value="AA_TRANSFER_CLASS_2"/>
    <property type="match status" value="1"/>
</dbReference>
<keyword evidence="6 12" id="KW-0032">Aminotransferase</keyword>
<dbReference type="Gene3D" id="3.40.640.10">
    <property type="entry name" value="Type I PLP-dependent aspartate aminotransferase-like (Major domain)"/>
    <property type="match status" value="1"/>
</dbReference>
<dbReference type="CDD" id="cd00609">
    <property type="entry name" value="AAT_like"/>
    <property type="match status" value="1"/>
</dbReference>
<evidence type="ECO:0000256" key="3">
    <source>
        <dbReference type="ARBA" id="ARBA00005189"/>
    </source>
</evidence>
<evidence type="ECO:0000256" key="12">
    <source>
        <dbReference type="HAMAP-Rule" id="MF_01023"/>
    </source>
</evidence>
<accession>A0ABT3CWW9</accession>